<proteinExistence type="inferred from homology"/>
<evidence type="ECO:0000256" key="6">
    <source>
        <dbReference type="ARBA" id="ARBA00022723"/>
    </source>
</evidence>
<comment type="subcellular location">
    <subcellularLocation>
        <location evidence="2">Membrane</location>
    </subcellularLocation>
</comment>
<dbReference type="EMBL" id="AYSA01000551">
    <property type="protein sequence ID" value="ESZ91019.1"/>
    <property type="molecule type" value="Genomic_DNA"/>
</dbReference>
<evidence type="ECO:0000256" key="1">
    <source>
        <dbReference type="ARBA" id="ARBA00001971"/>
    </source>
</evidence>
<sequence length="332" mass="37213">MPQILSDSISSTDFDDLEARRLEIQRFLKANVASEVRNGRILNGRFLYYNGWKSMNLQSAFKSSIFAVMAQIFFGEMATEPEFAAALSRYPRDLGLSASTKQYAPRVIAPIIEFIMTRNESAKQTLARRLTLVIDQSKTTKVHGVLQSLITSARSKADVSCPSMALAETILNLWLIASHQSLLVLVYTVFRACTRILDGEKMRREIGDQDQRTCDSLNSLPLLHKFMMQAIEDNSFIKGSISADLLPESQGESKSVMSSSLTDTDFKAAAKTSRPLVFLAAKITVSHFLTNFNARIAEETSLHLKDSVGKSLQASEIRILVRDRHYIEENYL</sequence>
<gene>
    <name evidence="12" type="ORF">SBOR_8590</name>
</gene>
<dbReference type="GO" id="GO:0016020">
    <property type="term" value="C:membrane"/>
    <property type="evidence" value="ECO:0007669"/>
    <property type="project" value="UniProtKB-SubCell"/>
</dbReference>
<evidence type="ECO:0000256" key="10">
    <source>
        <dbReference type="ARBA" id="ARBA00023033"/>
    </source>
</evidence>
<dbReference type="OrthoDB" id="3507504at2759"/>
<dbReference type="STRING" id="1432307.W9C822"/>
<accession>W9C822</accession>
<dbReference type="GO" id="GO:0004497">
    <property type="term" value="F:monooxygenase activity"/>
    <property type="evidence" value="ECO:0007669"/>
    <property type="project" value="UniProtKB-KW"/>
</dbReference>
<keyword evidence="7" id="KW-1133">Transmembrane helix</keyword>
<dbReference type="GO" id="GO:0005506">
    <property type="term" value="F:iron ion binding"/>
    <property type="evidence" value="ECO:0007669"/>
    <property type="project" value="InterPro"/>
</dbReference>
<keyword evidence="13" id="KW-1185">Reference proteome</keyword>
<reference evidence="12 13" key="1">
    <citation type="journal article" date="2014" name="Genome Announc.">
        <title>Draft genome sequence of Sclerotinia borealis, a psychrophilic plant pathogenic fungus.</title>
        <authorList>
            <person name="Mardanov A.V."/>
            <person name="Beletsky A.V."/>
            <person name="Kadnikov V.V."/>
            <person name="Ignatov A.N."/>
            <person name="Ravin N.V."/>
        </authorList>
    </citation>
    <scope>NUCLEOTIDE SEQUENCE [LARGE SCALE GENOMIC DNA]</scope>
    <source>
        <strain evidence="13">F-4157</strain>
    </source>
</reference>
<evidence type="ECO:0000313" key="12">
    <source>
        <dbReference type="EMBL" id="ESZ91019.1"/>
    </source>
</evidence>
<evidence type="ECO:0000256" key="9">
    <source>
        <dbReference type="ARBA" id="ARBA00023004"/>
    </source>
</evidence>
<keyword evidence="11" id="KW-0472">Membrane</keyword>
<dbReference type="Proteomes" id="UP000019487">
    <property type="component" value="Unassembled WGS sequence"/>
</dbReference>
<keyword evidence="10" id="KW-0503">Monooxygenase</keyword>
<evidence type="ECO:0000256" key="2">
    <source>
        <dbReference type="ARBA" id="ARBA00004370"/>
    </source>
</evidence>
<dbReference type="GO" id="GO:0020037">
    <property type="term" value="F:heme binding"/>
    <property type="evidence" value="ECO:0007669"/>
    <property type="project" value="InterPro"/>
</dbReference>
<comment type="caution">
    <text evidence="12">The sequence shown here is derived from an EMBL/GenBank/DDBJ whole genome shotgun (WGS) entry which is preliminary data.</text>
</comment>
<protein>
    <submittedName>
        <fullName evidence="12">Uncharacterized protein</fullName>
    </submittedName>
</protein>
<dbReference type="InterPro" id="IPR036396">
    <property type="entry name" value="Cyt_P450_sf"/>
</dbReference>
<keyword evidence="5" id="KW-0812">Transmembrane</keyword>
<dbReference type="PANTHER" id="PTHR46206">
    <property type="entry name" value="CYTOCHROME P450"/>
    <property type="match status" value="1"/>
</dbReference>
<comment type="cofactor">
    <cofactor evidence="1">
        <name>heme</name>
        <dbReference type="ChEBI" id="CHEBI:30413"/>
    </cofactor>
</comment>
<evidence type="ECO:0000256" key="8">
    <source>
        <dbReference type="ARBA" id="ARBA00023002"/>
    </source>
</evidence>
<dbReference type="Gene3D" id="1.10.630.10">
    <property type="entry name" value="Cytochrome P450"/>
    <property type="match status" value="1"/>
</dbReference>
<evidence type="ECO:0000256" key="11">
    <source>
        <dbReference type="ARBA" id="ARBA00023136"/>
    </source>
</evidence>
<keyword evidence="4" id="KW-0349">Heme</keyword>
<comment type="similarity">
    <text evidence="3">Belongs to the cytochrome P450 family.</text>
</comment>
<organism evidence="12 13">
    <name type="scientific">Sclerotinia borealis (strain F-4128)</name>
    <dbReference type="NCBI Taxonomy" id="1432307"/>
    <lineage>
        <taxon>Eukaryota</taxon>
        <taxon>Fungi</taxon>
        <taxon>Dikarya</taxon>
        <taxon>Ascomycota</taxon>
        <taxon>Pezizomycotina</taxon>
        <taxon>Leotiomycetes</taxon>
        <taxon>Helotiales</taxon>
        <taxon>Sclerotiniaceae</taxon>
        <taxon>Sclerotinia</taxon>
    </lineage>
</organism>
<dbReference type="HOGENOM" id="CLU_837183_0_0_1"/>
<evidence type="ECO:0000256" key="7">
    <source>
        <dbReference type="ARBA" id="ARBA00022989"/>
    </source>
</evidence>
<keyword evidence="6" id="KW-0479">Metal-binding</keyword>
<keyword evidence="8" id="KW-0560">Oxidoreductase</keyword>
<dbReference type="PANTHER" id="PTHR46206:SF5">
    <property type="entry name" value="P450, PUTATIVE (EUROFUNG)-RELATED"/>
    <property type="match status" value="1"/>
</dbReference>
<keyword evidence="9" id="KW-0408">Iron</keyword>
<name>W9C822_SCLBF</name>
<dbReference type="AlphaFoldDB" id="W9C822"/>
<evidence type="ECO:0000256" key="3">
    <source>
        <dbReference type="ARBA" id="ARBA00010617"/>
    </source>
</evidence>
<dbReference type="GO" id="GO:0016705">
    <property type="term" value="F:oxidoreductase activity, acting on paired donors, with incorporation or reduction of molecular oxygen"/>
    <property type="evidence" value="ECO:0007669"/>
    <property type="project" value="InterPro"/>
</dbReference>
<evidence type="ECO:0000256" key="5">
    <source>
        <dbReference type="ARBA" id="ARBA00022692"/>
    </source>
</evidence>
<evidence type="ECO:0000256" key="4">
    <source>
        <dbReference type="ARBA" id="ARBA00022617"/>
    </source>
</evidence>
<evidence type="ECO:0000313" key="13">
    <source>
        <dbReference type="Proteomes" id="UP000019487"/>
    </source>
</evidence>